<dbReference type="InterPro" id="IPR042100">
    <property type="entry name" value="Bug_dom1"/>
</dbReference>
<keyword evidence="3" id="KW-0675">Receptor</keyword>
<evidence type="ECO:0000313" key="4">
    <source>
        <dbReference type="Proteomes" id="UP001549320"/>
    </source>
</evidence>
<dbReference type="CDD" id="cd13578">
    <property type="entry name" value="PBP2_Bug27"/>
    <property type="match status" value="1"/>
</dbReference>
<dbReference type="Proteomes" id="UP001549320">
    <property type="component" value="Unassembled WGS sequence"/>
</dbReference>
<dbReference type="PANTHER" id="PTHR42928:SF5">
    <property type="entry name" value="BLR1237 PROTEIN"/>
    <property type="match status" value="1"/>
</dbReference>
<dbReference type="InterPro" id="IPR005064">
    <property type="entry name" value="BUG"/>
</dbReference>
<dbReference type="RefSeq" id="WP_354444397.1">
    <property type="nucleotide sequence ID" value="NZ_JBEPSH010000005.1"/>
</dbReference>
<organism evidence="3 4">
    <name type="scientific">Ottowia thiooxydans</name>
    <dbReference type="NCBI Taxonomy" id="219182"/>
    <lineage>
        <taxon>Bacteria</taxon>
        <taxon>Pseudomonadati</taxon>
        <taxon>Pseudomonadota</taxon>
        <taxon>Betaproteobacteria</taxon>
        <taxon>Burkholderiales</taxon>
        <taxon>Comamonadaceae</taxon>
        <taxon>Ottowia</taxon>
    </lineage>
</organism>
<protein>
    <submittedName>
        <fullName evidence="3">Tripartite-type tricarboxylate transporter receptor subunit TctC</fullName>
    </submittedName>
</protein>
<gene>
    <name evidence="3" type="ORF">ABIE13_002865</name>
</gene>
<proteinExistence type="inferred from homology"/>
<sequence>MTSSKRTVGLTSRVAGRIRLIAVALACASTSAFAAYPEKPITLVVPFAPGGSSDIIGRTIGQPLSEKLGQPVVIENVGGAGGVLGTQKAVRAPSDGYTVLLGSGSEILINKIINPNLPYDSSRDLAPVAFVGTGPMVLLGKPGLAANNVPELLQLARANPGALSYGSAGNGTPMHVAGELLKMRANIAMTHVPYRGAAPALVDLLGGQIDLAVSTLSAAQTYIKSGRVKALAITGAKTSELAPNIPAMGAQPGLSGFDLGVWFGLFVPAKTPAEVVRKIQTAAQQVLADPAVRAKLAEQGVSASGESAEVLRKFMAGETEKYRAVVKAANITAE</sequence>
<comment type="similarity">
    <text evidence="1">Belongs to the UPF0065 (bug) family.</text>
</comment>
<dbReference type="SUPFAM" id="SSF53850">
    <property type="entry name" value="Periplasmic binding protein-like II"/>
    <property type="match status" value="1"/>
</dbReference>
<name>A0ABV2Q9P8_9BURK</name>
<keyword evidence="2" id="KW-0732">Signal</keyword>
<dbReference type="EMBL" id="JBEPSH010000005">
    <property type="protein sequence ID" value="MET4577754.1"/>
    <property type="molecule type" value="Genomic_DNA"/>
</dbReference>
<feature type="chain" id="PRO_5045767935" evidence="2">
    <location>
        <begin position="35"/>
        <end position="334"/>
    </location>
</feature>
<dbReference type="Gene3D" id="3.40.190.10">
    <property type="entry name" value="Periplasmic binding protein-like II"/>
    <property type="match status" value="1"/>
</dbReference>
<keyword evidence="4" id="KW-1185">Reference proteome</keyword>
<dbReference type="Gene3D" id="3.40.190.150">
    <property type="entry name" value="Bordetella uptake gene, domain 1"/>
    <property type="match status" value="1"/>
</dbReference>
<evidence type="ECO:0000313" key="3">
    <source>
        <dbReference type="EMBL" id="MET4577754.1"/>
    </source>
</evidence>
<comment type="caution">
    <text evidence="3">The sequence shown here is derived from an EMBL/GenBank/DDBJ whole genome shotgun (WGS) entry which is preliminary data.</text>
</comment>
<feature type="signal peptide" evidence="2">
    <location>
        <begin position="1"/>
        <end position="34"/>
    </location>
</feature>
<reference evidence="3 4" key="1">
    <citation type="submission" date="2024-06" db="EMBL/GenBank/DDBJ databases">
        <title>Sorghum-associated microbial communities from plants grown in Nebraska, USA.</title>
        <authorList>
            <person name="Schachtman D."/>
        </authorList>
    </citation>
    <scope>NUCLEOTIDE SEQUENCE [LARGE SCALE GENOMIC DNA]</scope>
    <source>
        <strain evidence="3 4">2709</strain>
    </source>
</reference>
<dbReference type="Pfam" id="PF03401">
    <property type="entry name" value="TctC"/>
    <property type="match status" value="1"/>
</dbReference>
<evidence type="ECO:0000256" key="1">
    <source>
        <dbReference type="ARBA" id="ARBA00006987"/>
    </source>
</evidence>
<dbReference type="PIRSF" id="PIRSF017082">
    <property type="entry name" value="YflP"/>
    <property type="match status" value="1"/>
</dbReference>
<dbReference type="PANTHER" id="PTHR42928">
    <property type="entry name" value="TRICARBOXYLATE-BINDING PROTEIN"/>
    <property type="match status" value="1"/>
</dbReference>
<evidence type="ECO:0000256" key="2">
    <source>
        <dbReference type="SAM" id="SignalP"/>
    </source>
</evidence>
<accession>A0ABV2Q9P8</accession>